<dbReference type="FunFam" id="3.40.50.980:FF:000045">
    <property type="entry name" value="AMP dependent CoA ligase, putative"/>
    <property type="match status" value="1"/>
</dbReference>
<evidence type="ECO:0000313" key="5">
    <source>
        <dbReference type="EMBL" id="JAR92048.1"/>
    </source>
</evidence>
<proteinExistence type="predicted"/>
<accession>A0A147BMN1</accession>
<dbReference type="SUPFAM" id="SSF56801">
    <property type="entry name" value="Acetyl-CoA synthetase-like"/>
    <property type="match status" value="1"/>
</dbReference>
<comment type="subcellular location">
    <subcellularLocation>
        <location evidence="1">Peroxisome</location>
    </subcellularLocation>
</comment>
<dbReference type="InterPro" id="IPR042099">
    <property type="entry name" value="ANL_N_sf"/>
</dbReference>
<dbReference type="InterPro" id="IPR025110">
    <property type="entry name" value="AMP-bd_C"/>
</dbReference>
<protein>
    <submittedName>
        <fullName evidence="5">Putative acyl-coa synthetase</fullName>
    </submittedName>
</protein>
<dbReference type="PROSITE" id="PS00455">
    <property type="entry name" value="AMP_BINDING"/>
    <property type="match status" value="1"/>
</dbReference>
<dbReference type="PANTHER" id="PTHR24096">
    <property type="entry name" value="LONG-CHAIN-FATTY-ACID--COA LIGASE"/>
    <property type="match status" value="1"/>
</dbReference>
<dbReference type="PANTHER" id="PTHR24096:SF422">
    <property type="entry name" value="BCDNA.GH02901"/>
    <property type="match status" value="1"/>
</dbReference>
<name>A0A147BMN1_IXORI</name>
<organism evidence="5">
    <name type="scientific">Ixodes ricinus</name>
    <name type="common">Common tick</name>
    <name type="synonym">Acarus ricinus</name>
    <dbReference type="NCBI Taxonomy" id="34613"/>
    <lineage>
        <taxon>Eukaryota</taxon>
        <taxon>Metazoa</taxon>
        <taxon>Ecdysozoa</taxon>
        <taxon>Arthropoda</taxon>
        <taxon>Chelicerata</taxon>
        <taxon>Arachnida</taxon>
        <taxon>Acari</taxon>
        <taxon>Parasitiformes</taxon>
        <taxon>Ixodida</taxon>
        <taxon>Ixodoidea</taxon>
        <taxon>Ixodidae</taxon>
        <taxon>Ixodinae</taxon>
        <taxon>Ixodes</taxon>
    </lineage>
</organism>
<dbReference type="InterPro" id="IPR000873">
    <property type="entry name" value="AMP-dep_synth/lig_dom"/>
</dbReference>
<reference evidence="5" key="1">
    <citation type="journal article" date="2018" name="PLoS Negl. Trop. Dis.">
        <title>Sialome diversity of ticks revealed by RNAseq of single tick salivary glands.</title>
        <authorList>
            <person name="Perner J."/>
            <person name="Kropackova S."/>
            <person name="Kopacek P."/>
            <person name="Ribeiro J.M."/>
        </authorList>
    </citation>
    <scope>NUCLEOTIDE SEQUENCE</scope>
    <source>
        <strain evidence="5">Siblings of single egg batch collected in Ceske Budejovice</strain>
        <tissue evidence="5">Salivary glands</tissue>
    </source>
</reference>
<dbReference type="InterPro" id="IPR020845">
    <property type="entry name" value="AMP-binding_CS"/>
</dbReference>
<dbReference type="AlphaFoldDB" id="A0A147BMN1"/>
<evidence type="ECO:0000256" key="1">
    <source>
        <dbReference type="ARBA" id="ARBA00004275"/>
    </source>
</evidence>
<evidence type="ECO:0000259" key="3">
    <source>
        <dbReference type="Pfam" id="PF00501"/>
    </source>
</evidence>
<dbReference type="Gene3D" id="3.30.300.30">
    <property type="match status" value="1"/>
</dbReference>
<evidence type="ECO:0000259" key="4">
    <source>
        <dbReference type="Pfam" id="PF13193"/>
    </source>
</evidence>
<dbReference type="InterPro" id="IPR045851">
    <property type="entry name" value="AMP-bd_C_sf"/>
</dbReference>
<keyword evidence="2" id="KW-0576">Peroxisome</keyword>
<feature type="domain" description="AMP-dependent synthetase/ligase" evidence="3">
    <location>
        <begin position="27"/>
        <end position="385"/>
    </location>
</feature>
<dbReference type="Pfam" id="PF13193">
    <property type="entry name" value="AMP-binding_C"/>
    <property type="match status" value="1"/>
</dbReference>
<sequence length="533" mass="58663">RVEDGVVYSPFPPCDIPKCSFYALASERLQNSPEKLILVDDSRALTRAECLIQMQRYAAGFQAHGVQPGDHVCVHFANSIDNYVAMYGCIFAGAVLVPAKTSLTEKELHYQIKDADVVHILTEQKFAQKVRNVHAVAPLKGLFVMGDAEGFVSASKFSHLKESGFQEIPVPDPERTLMALAYTSGTTGLPKAAEIMHFNYVASFYTSAPLFTATEADVTLLWNPITHASGLWSILTALIGATYVVAPHTLSMEGYADLMDRFKVTALSCFPTRLQNLVQYARSADRRLNTLLHIAVGGSMLSEQLAELSLSTFGNLRSLRYLYGMTESNGVICVPPRDVVCYTDVGYPSAMVEIKIVNPTSGEALKPNEIGELCFRTPTASRGYYKRPLATAEFRDREGWCRSGDLAYYDTDGRIYFVERMKEVIKCLENQVVPAELEELLLANHDGIAEVAVVGLPHSVYGEAPAAVVVPKKDIGNGGPAMEREIKEIIAGSCARHKHLYGGVFFVESLPRTETGKVQRKALVNTFTSRVRD</sequence>
<dbReference type="GO" id="GO:0005777">
    <property type="term" value="C:peroxisome"/>
    <property type="evidence" value="ECO:0007669"/>
    <property type="project" value="UniProtKB-SubCell"/>
</dbReference>
<feature type="non-terminal residue" evidence="5">
    <location>
        <position position="1"/>
    </location>
</feature>
<dbReference type="GO" id="GO:0016405">
    <property type="term" value="F:CoA-ligase activity"/>
    <property type="evidence" value="ECO:0007669"/>
    <property type="project" value="TreeGrafter"/>
</dbReference>
<dbReference type="Gene3D" id="3.40.50.12780">
    <property type="entry name" value="N-terminal domain of ligase-like"/>
    <property type="match status" value="1"/>
</dbReference>
<dbReference type="Pfam" id="PF00501">
    <property type="entry name" value="AMP-binding"/>
    <property type="match status" value="1"/>
</dbReference>
<dbReference type="EMBL" id="GEGO01003356">
    <property type="protein sequence ID" value="JAR92048.1"/>
    <property type="molecule type" value="Transcribed_RNA"/>
</dbReference>
<feature type="domain" description="AMP-binding enzyme C-terminal" evidence="4">
    <location>
        <begin position="441"/>
        <end position="517"/>
    </location>
</feature>
<evidence type="ECO:0000256" key="2">
    <source>
        <dbReference type="ARBA" id="ARBA00023140"/>
    </source>
</evidence>